<dbReference type="InParanoid" id="A0A804MG84"/>
<keyword evidence="3" id="KW-1185">Reference proteome</keyword>
<dbReference type="EnsemblPlants" id="Zm00001eb083080_T001">
    <property type="protein sequence ID" value="Zm00001eb083080_P001"/>
    <property type="gene ID" value="Zm00001eb083080"/>
</dbReference>
<feature type="compositionally biased region" description="Basic and acidic residues" evidence="1">
    <location>
        <begin position="81"/>
        <end position="107"/>
    </location>
</feature>
<evidence type="ECO:0007829" key="4">
    <source>
        <dbReference type="PeptideAtlas" id="A0A804MG84"/>
    </source>
</evidence>
<reference evidence="2" key="3">
    <citation type="submission" date="2021-05" db="UniProtKB">
        <authorList>
            <consortium name="EnsemblPlants"/>
        </authorList>
    </citation>
    <scope>IDENTIFICATION</scope>
    <source>
        <strain evidence="2">cv. B73</strain>
    </source>
</reference>
<feature type="region of interest" description="Disordered" evidence="1">
    <location>
        <begin position="69"/>
        <end position="116"/>
    </location>
</feature>
<organism evidence="2 3">
    <name type="scientific">Zea mays</name>
    <name type="common">Maize</name>
    <dbReference type="NCBI Taxonomy" id="4577"/>
    <lineage>
        <taxon>Eukaryota</taxon>
        <taxon>Viridiplantae</taxon>
        <taxon>Streptophyta</taxon>
        <taxon>Embryophyta</taxon>
        <taxon>Tracheophyta</taxon>
        <taxon>Spermatophyta</taxon>
        <taxon>Magnoliopsida</taxon>
        <taxon>Liliopsida</taxon>
        <taxon>Poales</taxon>
        <taxon>Poaceae</taxon>
        <taxon>PACMAD clade</taxon>
        <taxon>Panicoideae</taxon>
        <taxon>Andropogonodae</taxon>
        <taxon>Andropogoneae</taxon>
        <taxon>Tripsacinae</taxon>
        <taxon>Zea</taxon>
    </lineage>
</organism>
<dbReference type="Proteomes" id="UP000007305">
    <property type="component" value="Chromosome 2"/>
</dbReference>
<evidence type="ECO:0000313" key="3">
    <source>
        <dbReference type="Proteomes" id="UP000007305"/>
    </source>
</evidence>
<dbReference type="AlphaFoldDB" id="A0A804MG84"/>
<name>A0A804MG84_MAIZE</name>
<proteinExistence type="evidence at protein level"/>
<evidence type="ECO:0000256" key="1">
    <source>
        <dbReference type="SAM" id="MobiDB-lite"/>
    </source>
</evidence>
<reference evidence="3" key="1">
    <citation type="submission" date="2015-12" db="EMBL/GenBank/DDBJ databases">
        <title>Update maize B73 reference genome by single molecule sequencing technologies.</title>
        <authorList>
            <consortium name="Maize Genome Sequencing Project"/>
            <person name="Ware D."/>
        </authorList>
    </citation>
    <scope>NUCLEOTIDE SEQUENCE [LARGE SCALE GENOMIC DNA]</scope>
    <source>
        <strain evidence="3">cv. B73</strain>
    </source>
</reference>
<sequence>MPRGEVPHVALVDPNDHCVVYFFQGSKLFGLDVRKKQVIACKECLIDRDQVTLQSSRPIVHAWELPPPPTLLGDLSPDDNVWPRRPNDEEKKHQVNEGHEHDGRELEEMVAGDQLS</sequence>
<evidence type="ECO:0000313" key="2">
    <source>
        <dbReference type="EnsemblPlants" id="Zm00001eb083080_P001"/>
    </source>
</evidence>
<accession>A0A804MG84</accession>
<dbReference type="PANTHER" id="PTHR33086:SF58">
    <property type="entry name" value="DUF1618 DOMAIN-CONTAINING PROTEIN"/>
    <property type="match status" value="1"/>
</dbReference>
<dbReference type="PANTHER" id="PTHR33086">
    <property type="entry name" value="OS05G0468200 PROTEIN-RELATED"/>
    <property type="match status" value="1"/>
</dbReference>
<keyword evidence="4" id="KW-1267">Proteomics identification</keyword>
<dbReference type="Gramene" id="Zm00001eb083080_T001">
    <property type="protein sequence ID" value="Zm00001eb083080_P001"/>
    <property type="gene ID" value="Zm00001eb083080"/>
</dbReference>
<reference evidence="2" key="2">
    <citation type="submission" date="2019-07" db="EMBL/GenBank/DDBJ databases">
        <authorList>
            <person name="Seetharam A."/>
            <person name="Woodhouse M."/>
            <person name="Cannon E."/>
        </authorList>
    </citation>
    <scope>NUCLEOTIDE SEQUENCE [LARGE SCALE GENOMIC DNA]</scope>
    <source>
        <strain evidence="2">cv. B73</strain>
    </source>
</reference>
<protein>
    <submittedName>
        <fullName evidence="2">Uncharacterized protein</fullName>
    </submittedName>
</protein>